<dbReference type="PANTHER" id="PTHR46238">
    <property type="entry name" value="REVERSE TRANSCRIPTASE DOMAIN-CONTAINING PROTEIN"/>
    <property type="match status" value="1"/>
</dbReference>
<dbReference type="EMBL" id="JACXVP010000009">
    <property type="protein sequence ID" value="KAG5586936.1"/>
    <property type="molecule type" value="Genomic_DNA"/>
</dbReference>
<evidence type="ECO:0000256" key="1">
    <source>
        <dbReference type="SAM" id="MobiDB-lite"/>
    </source>
</evidence>
<dbReference type="Proteomes" id="UP000824120">
    <property type="component" value="Chromosome 9"/>
</dbReference>
<dbReference type="AlphaFoldDB" id="A0A9J5XIZ3"/>
<evidence type="ECO:0000313" key="3">
    <source>
        <dbReference type="Proteomes" id="UP000824120"/>
    </source>
</evidence>
<reference evidence="2 3" key="1">
    <citation type="submission" date="2020-09" db="EMBL/GenBank/DDBJ databases">
        <title>De no assembly of potato wild relative species, Solanum commersonii.</title>
        <authorList>
            <person name="Cho K."/>
        </authorList>
    </citation>
    <scope>NUCLEOTIDE SEQUENCE [LARGE SCALE GENOMIC DNA]</scope>
    <source>
        <strain evidence="2">LZ3.2</strain>
        <tissue evidence="2">Leaf</tissue>
    </source>
</reference>
<dbReference type="PANTHER" id="PTHR46238:SF8">
    <property type="entry name" value="ENDONUCLEASE_EXONUCLEASE_PHOSPHATASE DOMAIN-CONTAINING PROTEIN"/>
    <property type="match status" value="1"/>
</dbReference>
<evidence type="ECO:0000313" key="2">
    <source>
        <dbReference type="EMBL" id="KAG5586936.1"/>
    </source>
</evidence>
<keyword evidence="3" id="KW-1185">Reference proteome</keyword>
<proteinExistence type="predicted"/>
<feature type="compositionally biased region" description="Polar residues" evidence="1">
    <location>
        <begin position="66"/>
        <end position="76"/>
    </location>
</feature>
<protein>
    <submittedName>
        <fullName evidence="2">Uncharacterized protein</fullName>
    </submittedName>
</protein>
<feature type="region of interest" description="Disordered" evidence="1">
    <location>
        <begin position="63"/>
        <end position="144"/>
    </location>
</feature>
<comment type="caution">
    <text evidence="2">The sequence shown here is derived from an EMBL/GenBank/DDBJ whole genome shotgun (WGS) entry which is preliminary data.</text>
</comment>
<organism evidence="2 3">
    <name type="scientific">Solanum commersonii</name>
    <name type="common">Commerson's wild potato</name>
    <name type="synonym">Commerson's nightshade</name>
    <dbReference type="NCBI Taxonomy" id="4109"/>
    <lineage>
        <taxon>Eukaryota</taxon>
        <taxon>Viridiplantae</taxon>
        <taxon>Streptophyta</taxon>
        <taxon>Embryophyta</taxon>
        <taxon>Tracheophyta</taxon>
        <taxon>Spermatophyta</taxon>
        <taxon>Magnoliopsida</taxon>
        <taxon>eudicotyledons</taxon>
        <taxon>Gunneridae</taxon>
        <taxon>Pentapetalae</taxon>
        <taxon>asterids</taxon>
        <taxon>lamiids</taxon>
        <taxon>Solanales</taxon>
        <taxon>Solanaceae</taxon>
        <taxon>Solanoideae</taxon>
        <taxon>Solaneae</taxon>
        <taxon>Solanum</taxon>
    </lineage>
</organism>
<gene>
    <name evidence="2" type="ORF">H5410_047370</name>
</gene>
<accession>A0A9J5XIZ3</accession>
<name>A0A9J5XIZ3_SOLCO</name>
<sequence length="203" mass="23163">MLKWMCGHTRRNKIRNEVIKEKVGVAPVADKMREASPISHQPICCLNFLIQPAQSSIKIPGPNPVPSTLTTNNNSKCNRRALPSFPQPDAPHLPHERTNPASSWKRSKRNPLSAERCTLLSSSSTRCASHENEQTQRVHGKGRREHSVNLVATFTKRGGTRRGRGRPKKYWEEVIRQDMVQLHITGDMTLDRKEWRLHIRVEG</sequence>